<keyword evidence="1" id="KW-0732">Signal</keyword>
<dbReference type="RefSeq" id="WP_152759854.1">
    <property type="nucleotide sequence ID" value="NZ_WHLY01000002.1"/>
</dbReference>
<protein>
    <recommendedName>
        <fullName evidence="2">SGNH hydrolase-type esterase domain-containing protein</fullName>
    </recommendedName>
</protein>
<gene>
    <name evidence="3" type="ORF">GBK04_11670</name>
</gene>
<dbReference type="InterPro" id="IPR036514">
    <property type="entry name" value="SGNH_hydro_sf"/>
</dbReference>
<dbReference type="GO" id="GO:0004553">
    <property type="term" value="F:hydrolase activity, hydrolyzing O-glycosyl compounds"/>
    <property type="evidence" value="ECO:0007669"/>
    <property type="project" value="UniProtKB-ARBA"/>
</dbReference>
<dbReference type="GO" id="GO:0005975">
    <property type="term" value="P:carbohydrate metabolic process"/>
    <property type="evidence" value="ECO:0007669"/>
    <property type="project" value="UniProtKB-ARBA"/>
</dbReference>
<dbReference type="Proteomes" id="UP000479293">
    <property type="component" value="Unassembled WGS sequence"/>
</dbReference>
<comment type="caution">
    <text evidence="3">The sequence shown here is derived from an EMBL/GenBank/DDBJ whole genome shotgun (WGS) entry which is preliminary data.</text>
</comment>
<dbReference type="GO" id="GO:0016788">
    <property type="term" value="F:hydrolase activity, acting on ester bonds"/>
    <property type="evidence" value="ECO:0007669"/>
    <property type="project" value="UniProtKB-ARBA"/>
</dbReference>
<reference evidence="3 4" key="1">
    <citation type="submission" date="2019-10" db="EMBL/GenBank/DDBJ databases">
        <title>Draft Genome Sequence of Cytophagaceae sp. SJW1-29.</title>
        <authorList>
            <person name="Choi A."/>
        </authorList>
    </citation>
    <scope>NUCLEOTIDE SEQUENCE [LARGE SCALE GENOMIC DNA]</scope>
    <source>
        <strain evidence="3 4">SJW1-29</strain>
    </source>
</reference>
<evidence type="ECO:0000256" key="1">
    <source>
        <dbReference type="SAM" id="SignalP"/>
    </source>
</evidence>
<dbReference type="Pfam" id="PF13385">
    <property type="entry name" value="Laminin_G_3"/>
    <property type="match status" value="1"/>
</dbReference>
<keyword evidence="4" id="KW-1185">Reference proteome</keyword>
<sequence length="423" mass="47257">MEKRFSRKVSLFLRIGLFVCLGGSAFAQPVHVTFFGSSVCYGTGAEKNHGYAWQFFHSGAIDTTRFRYFNASTGGDNTLKVEKEDRLGKKLYPTDPDIVVLGLSLGNEGILNPKDDNGREQILEQYRSRLLALADSLHRAGMQPVIVNCYANNNFGAPHYEATQRMNRLINTWPYPSVNVLGTIDDLTGKWVEGYWNDALHPNTAGHREMSYALVPSLFAAIRQGKKTPAYDWNKSYATLLNKHKVEMPLRLDLTGILHSFTLSFRFKAAAEGTLAGFVANGQRQAIDITGSEIRYKNLSTAYPQDPQAWTHVVLSHSYANQETTLFVNGERVGSVAEQFAPTQVFFGGTAATLDLKDIALHRAALNESEALDLFNKKFIQSSLEFYNPLTHVPTGNELDNYAQSLNRMKLDKEVSLERQAVD</sequence>
<dbReference type="InterPro" id="IPR013320">
    <property type="entry name" value="ConA-like_dom_sf"/>
</dbReference>
<dbReference type="Gene3D" id="3.40.50.1110">
    <property type="entry name" value="SGNH hydrolase"/>
    <property type="match status" value="1"/>
</dbReference>
<feature type="domain" description="SGNH hydrolase-type esterase" evidence="2">
    <location>
        <begin position="34"/>
        <end position="208"/>
    </location>
</feature>
<evidence type="ECO:0000313" key="4">
    <source>
        <dbReference type="Proteomes" id="UP000479293"/>
    </source>
</evidence>
<accession>A0A7C9FCS2</accession>
<dbReference type="AlphaFoldDB" id="A0A7C9FCS2"/>
<dbReference type="SUPFAM" id="SSF52266">
    <property type="entry name" value="SGNH hydrolase"/>
    <property type="match status" value="1"/>
</dbReference>
<evidence type="ECO:0000313" key="3">
    <source>
        <dbReference type="EMBL" id="MPR34007.1"/>
    </source>
</evidence>
<dbReference type="EMBL" id="WHLY01000002">
    <property type="protein sequence ID" value="MPR34007.1"/>
    <property type="molecule type" value="Genomic_DNA"/>
</dbReference>
<dbReference type="Gene3D" id="2.60.120.200">
    <property type="match status" value="1"/>
</dbReference>
<dbReference type="CDD" id="cd00229">
    <property type="entry name" value="SGNH_hydrolase"/>
    <property type="match status" value="1"/>
</dbReference>
<organism evidence="3 4">
    <name type="scientific">Salmonirosea aquatica</name>
    <dbReference type="NCBI Taxonomy" id="2654236"/>
    <lineage>
        <taxon>Bacteria</taxon>
        <taxon>Pseudomonadati</taxon>
        <taxon>Bacteroidota</taxon>
        <taxon>Cytophagia</taxon>
        <taxon>Cytophagales</taxon>
        <taxon>Spirosomataceae</taxon>
        <taxon>Salmonirosea</taxon>
    </lineage>
</organism>
<name>A0A7C9FCS2_9BACT</name>
<dbReference type="InterPro" id="IPR013830">
    <property type="entry name" value="SGNH_hydro"/>
</dbReference>
<dbReference type="Pfam" id="PF13472">
    <property type="entry name" value="Lipase_GDSL_2"/>
    <property type="match status" value="1"/>
</dbReference>
<evidence type="ECO:0000259" key="2">
    <source>
        <dbReference type="Pfam" id="PF13472"/>
    </source>
</evidence>
<dbReference type="SUPFAM" id="SSF49899">
    <property type="entry name" value="Concanavalin A-like lectins/glucanases"/>
    <property type="match status" value="1"/>
</dbReference>
<feature type="chain" id="PRO_5028842625" description="SGNH hydrolase-type esterase domain-containing protein" evidence="1">
    <location>
        <begin position="28"/>
        <end position="423"/>
    </location>
</feature>
<feature type="signal peptide" evidence="1">
    <location>
        <begin position="1"/>
        <end position="27"/>
    </location>
</feature>
<proteinExistence type="predicted"/>